<dbReference type="GO" id="GO:0005524">
    <property type="term" value="F:ATP binding"/>
    <property type="evidence" value="ECO:0007669"/>
    <property type="project" value="UniProtKB-KW"/>
</dbReference>
<dbReference type="SMART" id="SM00714">
    <property type="entry name" value="LITAF"/>
    <property type="match status" value="1"/>
</dbReference>
<accession>A0ABD2I5R6</accession>
<comment type="caution">
    <text evidence="5">The sequence shown here is derived from an EMBL/GenBank/DDBJ whole genome shotgun (WGS) entry which is preliminary data.</text>
</comment>
<keyword evidence="3" id="KW-1133">Transmembrane helix</keyword>
<reference evidence="5 6" key="1">
    <citation type="submission" date="2024-10" db="EMBL/GenBank/DDBJ databases">
        <authorList>
            <person name="Kim D."/>
        </authorList>
    </citation>
    <scope>NUCLEOTIDE SEQUENCE [LARGE SCALE GENOMIC DNA]</scope>
    <source>
        <strain evidence="5">Taebaek</strain>
    </source>
</reference>
<dbReference type="InterPro" id="IPR050198">
    <property type="entry name" value="Non-receptor_tyrosine_kinases"/>
</dbReference>
<dbReference type="InterPro" id="IPR011009">
    <property type="entry name" value="Kinase-like_dom_sf"/>
</dbReference>
<dbReference type="InterPro" id="IPR001245">
    <property type="entry name" value="Ser-Thr/Tyr_kinase_cat_dom"/>
</dbReference>
<dbReference type="EMBL" id="JBICCN010000357">
    <property type="protein sequence ID" value="KAL3074397.1"/>
    <property type="molecule type" value="Genomic_DNA"/>
</dbReference>
<organism evidence="5 6">
    <name type="scientific">Heterodera schachtii</name>
    <name type="common">Sugarbeet cyst nematode worm</name>
    <name type="synonym">Tylenchus schachtii</name>
    <dbReference type="NCBI Taxonomy" id="97005"/>
    <lineage>
        <taxon>Eukaryota</taxon>
        <taxon>Metazoa</taxon>
        <taxon>Ecdysozoa</taxon>
        <taxon>Nematoda</taxon>
        <taxon>Chromadorea</taxon>
        <taxon>Rhabditida</taxon>
        <taxon>Tylenchina</taxon>
        <taxon>Tylenchomorpha</taxon>
        <taxon>Tylenchoidea</taxon>
        <taxon>Heteroderidae</taxon>
        <taxon>Heteroderinae</taxon>
        <taxon>Heterodera</taxon>
    </lineage>
</organism>
<evidence type="ECO:0000313" key="6">
    <source>
        <dbReference type="Proteomes" id="UP001620645"/>
    </source>
</evidence>
<dbReference type="CDD" id="cd00173">
    <property type="entry name" value="SH2"/>
    <property type="match status" value="1"/>
</dbReference>
<evidence type="ECO:0000256" key="2">
    <source>
        <dbReference type="ARBA" id="ARBA00022840"/>
    </source>
</evidence>
<evidence type="ECO:0000256" key="1">
    <source>
        <dbReference type="ARBA" id="ARBA00022741"/>
    </source>
</evidence>
<name>A0ABD2I5R6_HETSC</name>
<feature type="transmembrane region" description="Helical" evidence="3">
    <location>
        <begin position="503"/>
        <end position="524"/>
    </location>
</feature>
<keyword evidence="3" id="KW-0472">Membrane</keyword>
<dbReference type="Gene3D" id="3.30.505.10">
    <property type="entry name" value="SH2 domain"/>
    <property type="match status" value="1"/>
</dbReference>
<evidence type="ECO:0000313" key="5">
    <source>
        <dbReference type="EMBL" id="KAL3074397.1"/>
    </source>
</evidence>
<dbReference type="InterPro" id="IPR036860">
    <property type="entry name" value="SH2_dom_sf"/>
</dbReference>
<dbReference type="Pfam" id="PF07714">
    <property type="entry name" value="PK_Tyr_Ser-Thr"/>
    <property type="match status" value="1"/>
</dbReference>
<dbReference type="InterPro" id="IPR006629">
    <property type="entry name" value="LITAF"/>
</dbReference>
<evidence type="ECO:0000259" key="4">
    <source>
        <dbReference type="SMART" id="SM00714"/>
    </source>
</evidence>
<dbReference type="SUPFAM" id="SSF56112">
    <property type="entry name" value="Protein kinase-like (PK-like)"/>
    <property type="match status" value="1"/>
</dbReference>
<protein>
    <recommendedName>
        <fullName evidence="4">LITAF domain-containing protein</fullName>
    </recommendedName>
</protein>
<dbReference type="Proteomes" id="UP001620645">
    <property type="component" value="Unassembled WGS sequence"/>
</dbReference>
<gene>
    <name evidence="5" type="ORF">niasHS_015227</name>
</gene>
<dbReference type="Pfam" id="PF10601">
    <property type="entry name" value="zf-LITAF-like"/>
    <property type="match status" value="1"/>
</dbReference>
<feature type="domain" description="LITAF" evidence="4">
    <location>
        <begin position="479"/>
        <end position="548"/>
    </location>
</feature>
<dbReference type="AlphaFoldDB" id="A0ABD2I5R6"/>
<evidence type="ECO:0000256" key="3">
    <source>
        <dbReference type="SAM" id="Phobius"/>
    </source>
</evidence>
<keyword evidence="2" id="KW-0067">ATP-binding</keyword>
<keyword evidence="3" id="KW-0812">Transmembrane</keyword>
<proteinExistence type="predicted"/>
<dbReference type="Gene3D" id="1.10.510.10">
    <property type="entry name" value="Transferase(Phosphotransferase) domain 1"/>
    <property type="match status" value="1"/>
</dbReference>
<keyword evidence="1" id="KW-0547">Nucleotide-binding</keyword>
<dbReference type="PANTHER" id="PTHR24418">
    <property type="entry name" value="TYROSINE-PROTEIN KINASE"/>
    <property type="match status" value="1"/>
</dbReference>
<keyword evidence="6" id="KW-1185">Reference proteome</keyword>
<dbReference type="SUPFAM" id="SSF55550">
    <property type="entry name" value="SH2 domain"/>
    <property type="match status" value="1"/>
</dbReference>
<sequence>MNNSTNIVPLYFLQMSSLCQSEFPMRPIDSLKFSLMNCAFFYRPPLSLRETTELLEHDGDFLVQDSNGTKLLLSVRVYGVVSEFRITIVQNHSRHVIFEFAGQCFPSLEHLVLTFSNGRGGKHFLKTVDGDEFLLVRPILRALHAGRFGYGERMEVSDSVRKGKWLPSFVRTLRPEFAARPQTETDLERLIELDHRNLVRVCDFFKQSNGCCGDDSPSDGVPPVVVVRFELVPSGQSLFDKLFQLQSVLSAKQYISWAYQAGNGISYLMDRGFFHRRLHARACVVDSAGKTLRITDFWTENDPGDIHLFQSDAYLPNTVLPSAVMYRDGWRYLPTETLIESKFDSASQVWSFALLVWQIYTHCQFGNRIFYSSLAEFLSLSAAIDDTFFMPGHLTRRQAQLGMPEQRRQKMLFLKAFAFLPSAPETLAEIVPRALSSNPTDRPCFCELLRVIEDNPPTPNLFRMAFAGPVFSPMFGPYPVDMDCPYCGQRIVTAVQKRAGGKAWGIAAVLFFTFFFFYLAWLPFCLDSCLDSYHFCPSCRQLLGRFTHC</sequence>